<dbReference type="EMBL" id="LOCQ01000039">
    <property type="protein sequence ID" value="OBV41116.1"/>
    <property type="molecule type" value="Genomic_DNA"/>
</dbReference>
<dbReference type="Gene3D" id="3.10.450.50">
    <property type="match status" value="1"/>
</dbReference>
<protein>
    <recommendedName>
        <fullName evidence="3">YecA family protein</fullName>
    </recommendedName>
</protein>
<dbReference type="RefSeq" id="WP_065306300.1">
    <property type="nucleotide sequence ID" value="NZ_LOCQ01000039.1"/>
</dbReference>
<organism evidence="1 2">
    <name type="scientific">Janthinobacterium psychrotolerans</name>
    <dbReference type="NCBI Taxonomy" id="1747903"/>
    <lineage>
        <taxon>Bacteria</taxon>
        <taxon>Pseudomonadati</taxon>
        <taxon>Pseudomonadota</taxon>
        <taxon>Betaproteobacteria</taxon>
        <taxon>Burkholderiales</taxon>
        <taxon>Oxalobacteraceae</taxon>
        <taxon>Janthinobacterium</taxon>
    </lineage>
</organism>
<accession>A0A1A7C5A6</accession>
<dbReference type="OrthoDB" id="570299at2"/>
<dbReference type="SUPFAM" id="SSF101327">
    <property type="entry name" value="YgfB-like"/>
    <property type="match status" value="1"/>
</dbReference>
<keyword evidence="2" id="KW-1185">Reference proteome</keyword>
<evidence type="ECO:0000313" key="1">
    <source>
        <dbReference type="EMBL" id="OBV41116.1"/>
    </source>
</evidence>
<name>A0A1A7C5A6_9BURK</name>
<dbReference type="NCBIfam" id="TIGR02292">
    <property type="entry name" value="ygfB_yecA"/>
    <property type="match status" value="1"/>
</dbReference>
<dbReference type="PANTHER" id="PTHR33747:SF1">
    <property type="entry name" value="ADENYLATE CYCLASE-ASSOCIATED CAP C-TERMINAL DOMAIN-CONTAINING PROTEIN"/>
    <property type="match status" value="1"/>
</dbReference>
<dbReference type="Pfam" id="PF03695">
    <property type="entry name" value="UPF0149"/>
    <property type="match status" value="1"/>
</dbReference>
<dbReference type="InterPro" id="IPR011978">
    <property type="entry name" value="YgfB-like"/>
</dbReference>
<evidence type="ECO:0000313" key="2">
    <source>
        <dbReference type="Proteomes" id="UP000092713"/>
    </source>
</evidence>
<dbReference type="STRING" id="1747903.ASR47_102436"/>
<dbReference type="InterPro" id="IPR036255">
    <property type="entry name" value="YgfB-like_sf"/>
</dbReference>
<dbReference type="Gene3D" id="1.20.120.740">
    <property type="entry name" value="YgfB uncharacterised protein family UPF0149, PF03695"/>
    <property type="match status" value="1"/>
</dbReference>
<reference evidence="1 2" key="1">
    <citation type="submission" date="2016-04" db="EMBL/GenBank/DDBJ databases">
        <title>Draft genome sequence of Janthinobacterium psychrotolerans sp. nov., isolated from freshwater sediments in Denmark.</title>
        <authorList>
            <person name="Gong X."/>
            <person name="Skrivergaard S."/>
            <person name="Korsgaard B.S."/>
            <person name="Schreiber L."/>
            <person name="Marshall I.P."/>
            <person name="Finster K."/>
            <person name="Schramm A."/>
        </authorList>
    </citation>
    <scope>NUCLEOTIDE SEQUENCE [LARGE SCALE GENOMIC DNA]</scope>
    <source>
        <strain evidence="1 2">S3-2</strain>
    </source>
</reference>
<comment type="caution">
    <text evidence="1">The sequence shown here is derived from an EMBL/GenBank/DDBJ whole genome shotgun (WGS) entry which is preliminary data.</text>
</comment>
<gene>
    <name evidence="1" type="ORF">ASR47_102436</name>
</gene>
<sequence length="236" mass="27104">MQLEQPLSEKEFDELDQFLLSDRCSEDAMTMDMLHGYLTAVAIGPEPIMPAEWLPRVWGEDIKDAPKFKNSKEEERIVNLIMRFMNEVLVTFEVAPKEFEPLFVEHEHEGQTLIDAEAWCWGFWDGMELREGSWNEIWDSEVGELMQPVYLLGADEIEEEELKLVEDPVKAHKLAQELEANLPAIHRFWVPRRKPAVQTIKREEPKVGRNDDCPCGSGKKYKKCCGAEAGAEPAAE</sequence>
<dbReference type="AlphaFoldDB" id="A0A1A7C5A6"/>
<evidence type="ECO:0008006" key="3">
    <source>
        <dbReference type="Google" id="ProtNLM"/>
    </source>
</evidence>
<dbReference type="NCBIfam" id="NF007704">
    <property type="entry name" value="PRK10396.1"/>
    <property type="match status" value="1"/>
</dbReference>
<dbReference type="Pfam" id="PF02810">
    <property type="entry name" value="SEC-C"/>
    <property type="match status" value="1"/>
</dbReference>
<proteinExistence type="predicted"/>
<dbReference type="SUPFAM" id="SSF103642">
    <property type="entry name" value="Sec-C motif"/>
    <property type="match status" value="1"/>
</dbReference>
<dbReference type="Proteomes" id="UP000092713">
    <property type="component" value="Unassembled WGS sequence"/>
</dbReference>
<dbReference type="PANTHER" id="PTHR33747">
    <property type="entry name" value="UPF0225 PROTEIN SCO1677"/>
    <property type="match status" value="1"/>
</dbReference>
<dbReference type="InterPro" id="IPR004027">
    <property type="entry name" value="SEC_C_motif"/>
</dbReference>
<dbReference type="PATRIC" id="fig|1747903.4.peg.4784"/>